<dbReference type="GO" id="GO:0045820">
    <property type="term" value="P:negative regulation of glycolytic process"/>
    <property type="evidence" value="ECO:0007669"/>
    <property type="project" value="TreeGrafter"/>
</dbReference>
<dbReference type="PANTHER" id="PTHR46517:SF1">
    <property type="entry name" value="FRUCTOSE-2,6-BISPHOSPHATASE TIGAR"/>
    <property type="match status" value="1"/>
</dbReference>
<dbReference type="InterPro" id="IPR029033">
    <property type="entry name" value="His_PPase_superfam"/>
</dbReference>
<dbReference type="GO" id="GO:0005829">
    <property type="term" value="C:cytosol"/>
    <property type="evidence" value="ECO:0007669"/>
    <property type="project" value="TreeGrafter"/>
</dbReference>
<reference evidence="2" key="1">
    <citation type="submission" date="2020-05" db="EMBL/GenBank/DDBJ databases">
        <authorList>
            <person name="Chiriac C."/>
            <person name="Salcher M."/>
            <person name="Ghai R."/>
            <person name="Kavagutti S V."/>
        </authorList>
    </citation>
    <scope>NUCLEOTIDE SEQUENCE</scope>
</reference>
<dbReference type="GO" id="GO:0043456">
    <property type="term" value="P:regulation of pentose-phosphate shunt"/>
    <property type="evidence" value="ECO:0007669"/>
    <property type="project" value="TreeGrafter"/>
</dbReference>
<dbReference type="SUPFAM" id="SSF53254">
    <property type="entry name" value="Phosphoglycerate mutase-like"/>
    <property type="match status" value="1"/>
</dbReference>
<dbReference type="EMBL" id="CAEZTH010000057">
    <property type="protein sequence ID" value="CAB4563108.1"/>
    <property type="molecule type" value="Genomic_DNA"/>
</dbReference>
<proteinExistence type="predicted"/>
<protein>
    <submittedName>
        <fullName evidence="2">Unannotated protein</fullName>
    </submittedName>
</protein>
<evidence type="ECO:0000256" key="1">
    <source>
        <dbReference type="ARBA" id="ARBA00022801"/>
    </source>
</evidence>
<sequence>MLLQGVTDVPMNSTGIEQVRTAARAINGNEWDLILTSPLGRARQTAEIIAEQLGFQEVHQQDLLIERSFGEAEGLAYEEWKSKYSNLDELPGGESKSELLARSKLLMDTFADSHPGNRILAISHGALIRTVLTIASDNQLPRDGERLGNASLNVVSHQDSYWSVTKYDLDPLSP</sequence>
<dbReference type="Pfam" id="PF00300">
    <property type="entry name" value="His_Phos_1"/>
    <property type="match status" value="1"/>
</dbReference>
<keyword evidence="1" id="KW-0378">Hydrolase</keyword>
<gene>
    <name evidence="2" type="ORF">UFOPK1639_00577</name>
</gene>
<evidence type="ECO:0000313" key="2">
    <source>
        <dbReference type="EMBL" id="CAB4563108.1"/>
    </source>
</evidence>
<accession>A0A6J6DPN2</accession>
<dbReference type="PANTHER" id="PTHR46517">
    <property type="entry name" value="FRUCTOSE-2,6-BISPHOSPHATASE TIGAR"/>
    <property type="match status" value="1"/>
</dbReference>
<dbReference type="InterPro" id="IPR013078">
    <property type="entry name" value="His_Pase_superF_clade-1"/>
</dbReference>
<name>A0A6J6DPN2_9ZZZZ</name>
<dbReference type="AlphaFoldDB" id="A0A6J6DPN2"/>
<dbReference type="CDD" id="cd07067">
    <property type="entry name" value="HP_PGM_like"/>
    <property type="match status" value="1"/>
</dbReference>
<organism evidence="2">
    <name type="scientific">freshwater metagenome</name>
    <dbReference type="NCBI Taxonomy" id="449393"/>
    <lineage>
        <taxon>unclassified sequences</taxon>
        <taxon>metagenomes</taxon>
        <taxon>ecological metagenomes</taxon>
    </lineage>
</organism>
<dbReference type="Gene3D" id="3.40.50.1240">
    <property type="entry name" value="Phosphoglycerate mutase-like"/>
    <property type="match status" value="1"/>
</dbReference>
<dbReference type="GO" id="GO:0004331">
    <property type="term" value="F:fructose-2,6-bisphosphate 2-phosphatase activity"/>
    <property type="evidence" value="ECO:0007669"/>
    <property type="project" value="TreeGrafter"/>
</dbReference>
<dbReference type="InterPro" id="IPR051695">
    <property type="entry name" value="Phosphoglycerate_Mutase"/>
</dbReference>